<dbReference type="Proteomes" id="UP000057158">
    <property type="component" value="Chromosome"/>
</dbReference>
<keyword evidence="2" id="KW-1185">Reference proteome</keyword>
<dbReference type="GO" id="GO:0017148">
    <property type="term" value="P:negative regulation of translation"/>
    <property type="evidence" value="ECO:0007669"/>
    <property type="project" value="InterPro"/>
</dbReference>
<name>A0A0M3QFY7_9BACT</name>
<dbReference type="InterPro" id="IPR038493">
    <property type="entry name" value="MqsR_sf"/>
</dbReference>
<dbReference type="Gene3D" id="3.30.2310.40">
    <property type="match status" value="1"/>
</dbReference>
<dbReference type="STRING" id="1603606.DSOUD_2286"/>
<evidence type="ECO:0000313" key="2">
    <source>
        <dbReference type="Proteomes" id="UP000057158"/>
    </source>
</evidence>
<dbReference type="EMBL" id="CP010802">
    <property type="protein sequence ID" value="ALC17049.1"/>
    <property type="molecule type" value="Genomic_DNA"/>
</dbReference>
<dbReference type="GO" id="GO:0044010">
    <property type="term" value="P:single-species biofilm formation"/>
    <property type="evidence" value="ECO:0007669"/>
    <property type="project" value="InterPro"/>
</dbReference>
<dbReference type="CDD" id="cd12869">
    <property type="entry name" value="MqsR"/>
    <property type="match status" value="1"/>
</dbReference>
<sequence length="100" mass="11586">MEKRRAHYDLRAIQAQMSTVAGLRMTVTARHDALRAGVSLQAAVSIIQTLDQTCFYKSMTTHRSHDVWQDVYHGSWRGRMLYIKFQQDATGYFTISFKDI</sequence>
<dbReference type="GO" id="GO:0009372">
    <property type="term" value="P:quorum sensing"/>
    <property type="evidence" value="ECO:0007669"/>
    <property type="project" value="InterPro"/>
</dbReference>
<protein>
    <recommendedName>
        <fullName evidence="3">Motility quorum-sensing regulator MqsR</fullName>
    </recommendedName>
</protein>
<dbReference type="RefSeq" id="WP_053551087.1">
    <property type="nucleotide sequence ID" value="NZ_CP010802.1"/>
</dbReference>
<dbReference type="Pfam" id="PF15723">
    <property type="entry name" value="MqsR_toxin"/>
    <property type="match status" value="1"/>
</dbReference>
<dbReference type="PATRIC" id="fig|1603606.3.peg.2471"/>
<organism evidence="1 2">
    <name type="scientific">Desulfuromonas soudanensis</name>
    <dbReference type="NCBI Taxonomy" id="1603606"/>
    <lineage>
        <taxon>Bacteria</taxon>
        <taxon>Pseudomonadati</taxon>
        <taxon>Thermodesulfobacteriota</taxon>
        <taxon>Desulfuromonadia</taxon>
        <taxon>Desulfuromonadales</taxon>
        <taxon>Desulfuromonadaceae</taxon>
        <taxon>Desulfuromonas</taxon>
    </lineage>
</organism>
<accession>A0A0M3QFY7</accession>
<proteinExistence type="predicted"/>
<gene>
    <name evidence="1" type="ORF">DSOUD_2286</name>
</gene>
<dbReference type="AlphaFoldDB" id="A0A0M3QFY7"/>
<dbReference type="OrthoDB" id="1666895at2"/>
<dbReference type="InterPro" id="IPR031451">
    <property type="entry name" value="MqsR_toxin"/>
</dbReference>
<reference evidence="1 2" key="1">
    <citation type="submission" date="2015-07" db="EMBL/GenBank/DDBJ databases">
        <title>Isolation and Genomic Characterization of a Novel Halophilic Metal-Reducing Deltaproteobacterium from the Deep Subsurface.</title>
        <authorList>
            <person name="Badalamenti J.P."/>
            <person name="Summers Z.M."/>
            <person name="Gralnick J.A."/>
            <person name="Bond D.R."/>
        </authorList>
    </citation>
    <scope>NUCLEOTIDE SEQUENCE [LARGE SCALE GENOMIC DNA]</scope>
    <source>
        <strain evidence="1 2">WTL</strain>
    </source>
</reference>
<evidence type="ECO:0000313" key="1">
    <source>
        <dbReference type="EMBL" id="ALC17049.1"/>
    </source>
</evidence>
<evidence type="ECO:0008006" key="3">
    <source>
        <dbReference type="Google" id="ProtNLM"/>
    </source>
</evidence>
<dbReference type="KEGG" id="des:DSOUD_2286"/>